<dbReference type="Proteomes" id="UP000297832">
    <property type="component" value="Unassembled WGS sequence"/>
</dbReference>
<proteinExistence type="predicted"/>
<evidence type="ECO:0000313" key="3">
    <source>
        <dbReference type="Proteomes" id="UP000297832"/>
    </source>
</evidence>
<sequence length="208" mass="24124">MKDIFFEQQAKRKTFRKALLYLIEVWFEMIRFEQKTLAIETYIDELKEKFPELSMDKLLTVKISIGSFVDIADSLFSEDDEVEDKLFNETLSKIAEGDPILAFELESQVLNFDYLTLLHRSYKEIIKAEDWNRMNEFLNLISASELKNNIISLEQNIILVAGKIGLITKKRTRELLSGGREKSREQFKKIVSQVIQSVAFAVKSKNGA</sequence>
<reference evidence="1 3" key="2">
    <citation type="journal article" date="2019" name="PLoS Negl. Trop. Dis.">
        <title>Revisiting the worldwide diversity of Leptospira species in the environment.</title>
        <authorList>
            <person name="Vincent A.T."/>
            <person name="Schiettekatte O."/>
            <person name="Bourhy P."/>
            <person name="Veyrier F.J."/>
            <person name="Picardeau M."/>
        </authorList>
    </citation>
    <scope>NUCLEOTIDE SEQUENCE [LARGE SCALE GENOMIC DNA]</scope>
    <source>
        <strain evidence="1 3">201702405</strain>
        <strain evidence="2">201702406</strain>
    </source>
</reference>
<reference evidence="2" key="1">
    <citation type="submission" date="2018-10" db="EMBL/GenBank/DDBJ databases">
        <authorList>
            <person name="Vincent A.T."/>
            <person name="Schiettekatte O."/>
            <person name="Bourhy P."/>
            <person name="Veyrier F.J."/>
            <person name="Picardeau M."/>
        </authorList>
    </citation>
    <scope>NUCLEOTIDE SEQUENCE</scope>
    <source>
        <strain evidence="2">201702406</strain>
    </source>
</reference>
<accession>A0A5F2C6F0</accession>
<name>A0A5F2C6F0_9LEPT</name>
<dbReference type="Proteomes" id="UP000298057">
    <property type="component" value="Unassembled WGS sequence"/>
</dbReference>
<dbReference type="AlphaFoldDB" id="A0A5F2C6F0"/>
<dbReference type="EMBL" id="RQGU01000027">
    <property type="protein sequence ID" value="TGM27936.1"/>
    <property type="molecule type" value="Genomic_DNA"/>
</dbReference>
<comment type="caution">
    <text evidence="1">The sequence shown here is derived from an EMBL/GenBank/DDBJ whole genome shotgun (WGS) entry which is preliminary data.</text>
</comment>
<dbReference type="EMBL" id="RQGV01000029">
    <property type="protein sequence ID" value="TGM10274.1"/>
    <property type="molecule type" value="Genomic_DNA"/>
</dbReference>
<evidence type="ECO:0000313" key="4">
    <source>
        <dbReference type="Proteomes" id="UP000298057"/>
    </source>
</evidence>
<evidence type="ECO:0000313" key="1">
    <source>
        <dbReference type="EMBL" id="TGM10274.1"/>
    </source>
</evidence>
<keyword evidence="4" id="KW-1185">Reference proteome</keyword>
<dbReference type="RefSeq" id="WP_135625859.1">
    <property type="nucleotide sequence ID" value="NZ_RQGU01000027.1"/>
</dbReference>
<gene>
    <name evidence="1" type="ORF">EHQ81_19395</name>
    <name evidence="2" type="ORF">EHQ82_01575</name>
</gene>
<organism evidence="1 3">
    <name type="scientific">Leptospira selangorensis</name>
    <dbReference type="NCBI Taxonomy" id="2484982"/>
    <lineage>
        <taxon>Bacteria</taxon>
        <taxon>Pseudomonadati</taxon>
        <taxon>Spirochaetota</taxon>
        <taxon>Spirochaetia</taxon>
        <taxon>Leptospirales</taxon>
        <taxon>Leptospiraceae</taxon>
        <taxon>Leptospira</taxon>
    </lineage>
</organism>
<evidence type="ECO:0000313" key="2">
    <source>
        <dbReference type="EMBL" id="TGM27936.1"/>
    </source>
</evidence>
<protein>
    <submittedName>
        <fullName evidence="1">Uncharacterized protein</fullName>
    </submittedName>
</protein>